<evidence type="ECO:0000313" key="14">
    <source>
        <dbReference type="EMBL" id="PXX62344.1"/>
    </source>
</evidence>
<feature type="domain" description="Signal transduction histidine kinase subgroup 3 dimerisation and phosphoacceptor" evidence="12">
    <location>
        <begin position="179"/>
        <end position="247"/>
    </location>
</feature>
<feature type="region of interest" description="Disordered" evidence="9">
    <location>
        <begin position="386"/>
        <end position="452"/>
    </location>
</feature>
<dbReference type="EC" id="2.7.13.3" evidence="2"/>
<keyword evidence="4" id="KW-0808">Transferase</keyword>
<keyword evidence="10" id="KW-0812">Transmembrane</keyword>
<organism evidence="14 15">
    <name type="scientific">Nocardia tenerifensis</name>
    <dbReference type="NCBI Taxonomy" id="228006"/>
    <lineage>
        <taxon>Bacteria</taxon>
        <taxon>Bacillati</taxon>
        <taxon>Actinomycetota</taxon>
        <taxon>Actinomycetes</taxon>
        <taxon>Mycobacteriales</taxon>
        <taxon>Nocardiaceae</taxon>
        <taxon>Nocardia</taxon>
    </lineage>
</organism>
<dbReference type="CDD" id="cd16917">
    <property type="entry name" value="HATPase_UhpB-NarQ-NarX-like"/>
    <property type="match status" value="1"/>
</dbReference>
<dbReference type="InterPro" id="IPR055558">
    <property type="entry name" value="DUF7134"/>
</dbReference>
<evidence type="ECO:0000256" key="9">
    <source>
        <dbReference type="SAM" id="MobiDB-lite"/>
    </source>
</evidence>
<reference evidence="14 15" key="1">
    <citation type="submission" date="2018-05" db="EMBL/GenBank/DDBJ databases">
        <title>Genomic Encyclopedia of Type Strains, Phase IV (KMG-IV): sequencing the most valuable type-strain genomes for metagenomic binning, comparative biology and taxonomic classification.</title>
        <authorList>
            <person name="Goeker M."/>
        </authorList>
    </citation>
    <scope>NUCLEOTIDE SEQUENCE [LARGE SCALE GENOMIC DNA]</scope>
    <source>
        <strain evidence="14 15">DSM 44704</strain>
    </source>
</reference>
<dbReference type="Pfam" id="PF02518">
    <property type="entry name" value="HATPase_c"/>
    <property type="match status" value="1"/>
</dbReference>
<evidence type="ECO:0000256" key="3">
    <source>
        <dbReference type="ARBA" id="ARBA00022553"/>
    </source>
</evidence>
<dbReference type="PANTHER" id="PTHR24421:SF10">
    <property type="entry name" value="NITRATE_NITRITE SENSOR PROTEIN NARQ"/>
    <property type="match status" value="1"/>
</dbReference>
<protein>
    <recommendedName>
        <fullName evidence="2">histidine kinase</fullName>
        <ecNumber evidence="2">2.7.13.3</ecNumber>
    </recommendedName>
</protein>
<keyword evidence="10" id="KW-1133">Transmembrane helix</keyword>
<dbReference type="Gene3D" id="1.20.5.1930">
    <property type="match status" value="1"/>
</dbReference>
<dbReference type="GO" id="GO:0000155">
    <property type="term" value="F:phosphorelay sensor kinase activity"/>
    <property type="evidence" value="ECO:0007669"/>
    <property type="project" value="InterPro"/>
</dbReference>
<dbReference type="GO" id="GO:0016020">
    <property type="term" value="C:membrane"/>
    <property type="evidence" value="ECO:0007669"/>
    <property type="project" value="InterPro"/>
</dbReference>
<evidence type="ECO:0000256" key="5">
    <source>
        <dbReference type="ARBA" id="ARBA00022741"/>
    </source>
</evidence>
<feature type="transmembrane region" description="Helical" evidence="10">
    <location>
        <begin position="102"/>
        <end position="120"/>
    </location>
</feature>
<keyword evidence="3" id="KW-0597">Phosphoprotein</keyword>
<dbReference type="InterPro" id="IPR011712">
    <property type="entry name" value="Sig_transdc_His_kin_sub3_dim/P"/>
</dbReference>
<dbReference type="Pfam" id="PF07730">
    <property type="entry name" value="HisKA_3"/>
    <property type="match status" value="1"/>
</dbReference>
<evidence type="ECO:0000259" key="13">
    <source>
        <dbReference type="Pfam" id="PF23539"/>
    </source>
</evidence>
<dbReference type="PANTHER" id="PTHR24421">
    <property type="entry name" value="NITRATE/NITRITE SENSOR PROTEIN NARX-RELATED"/>
    <property type="match status" value="1"/>
</dbReference>
<feature type="domain" description="Histidine kinase/HSP90-like ATPase" evidence="11">
    <location>
        <begin position="295"/>
        <end position="383"/>
    </location>
</feature>
<dbReference type="InterPro" id="IPR036890">
    <property type="entry name" value="HATPase_C_sf"/>
</dbReference>
<dbReference type="Pfam" id="PF23539">
    <property type="entry name" value="DUF7134"/>
    <property type="match status" value="1"/>
</dbReference>
<feature type="transmembrane region" description="Helical" evidence="10">
    <location>
        <begin position="7"/>
        <end position="28"/>
    </location>
</feature>
<evidence type="ECO:0000256" key="7">
    <source>
        <dbReference type="ARBA" id="ARBA00022840"/>
    </source>
</evidence>
<dbReference type="AlphaFoldDB" id="A0A318K172"/>
<name>A0A318K172_9NOCA</name>
<sequence length="452" mass="47209">MAGMERRWWIDGAITGVVLFIGFGWALLMPGDSALDPLGVLLLVAGVVPLLIYRIAPLPVLVANMAVAVVYHLAEYPHEALIPATMVALFAVARYGNRRRTLLVIAVVVVIAELGIFYSAEPGENTVFLAIDAIGWVLVAAVAGEAARLQHAYLAAIVDRAERAERTRDEEARRQVTEERLRIARDLHDLLAHTVTVIQVQAGVAAHLLTERKAEPATVIAALDTISDACVDARAELAATVGVLRSPVAESRSPLPTLAQLSALAEPVEAAGASVEIRRTGRVRALAPTVELVGYRIVQEALTNVAKHSGASEARVELDYADDRLGIRVIDNGAVEVGTKDESGVTTEGFGIVGMIERAEAIGGTVVATGTEDGFTVTAELPVVGRGMVEDGSRTEGTSSSRVSPSCATEDGSRTRGTSSPGSSPGCAVEGGDARADAGTDVGRGDFAGAAS</sequence>
<dbReference type="InterPro" id="IPR003594">
    <property type="entry name" value="HATPase_dom"/>
</dbReference>
<keyword evidence="7" id="KW-0067">ATP-binding</keyword>
<comment type="catalytic activity">
    <reaction evidence="1">
        <text>ATP + protein L-histidine = ADP + protein N-phospho-L-histidine.</text>
        <dbReference type="EC" id="2.7.13.3"/>
    </reaction>
</comment>
<keyword evidence="5" id="KW-0547">Nucleotide-binding</keyword>
<dbReference type="EMBL" id="QJKF01000007">
    <property type="protein sequence ID" value="PXX62344.1"/>
    <property type="molecule type" value="Genomic_DNA"/>
</dbReference>
<keyword evidence="6 14" id="KW-0418">Kinase</keyword>
<dbReference type="InterPro" id="IPR050482">
    <property type="entry name" value="Sensor_HK_TwoCompSys"/>
</dbReference>
<evidence type="ECO:0000256" key="6">
    <source>
        <dbReference type="ARBA" id="ARBA00022777"/>
    </source>
</evidence>
<dbReference type="Gene3D" id="3.30.565.10">
    <property type="entry name" value="Histidine kinase-like ATPase, C-terminal domain"/>
    <property type="match status" value="1"/>
</dbReference>
<proteinExistence type="predicted"/>
<dbReference type="Proteomes" id="UP000247569">
    <property type="component" value="Unassembled WGS sequence"/>
</dbReference>
<comment type="caution">
    <text evidence="14">The sequence shown here is derived from an EMBL/GenBank/DDBJ whole genome shotgun (WGS) entry which is preliminary data.</text>
</comment>
<keyword evidence="15" id="KW-1185">Reference proteome</keyword>
<feature type="compositionally biased region" description="Polar residues" evidence="9">
    <location>
        <begin position="395"/>
        <end position="407"/>
    </location>
</feature>
<dbReference type="SUPFAM" id="SSF55874">
    <property type="entry name" value="ATPase domain of HSP90 chaperone/DNA topoisomerase II/histidine kinase"/>
    <property type="match status" value="1"/>
</dbReference>
<keyword evidence="8" id="KW-0902">Two-component regulatory system</keyword>
<evidence type="ECO:0000313" key="15">
    <source>
        <dbReference type="Proteomes" id="UP000247569"/>
    </source>
</evidence>
<keyword evidence="10" id="KW-0472">Membrane</keyword>
<evidence type="ECO:0000256" key="8">
    <source>
        <dbReference type="ARBA" id="ARBA00023012"/>
    </source>
</evidence>
<gene>
    <name evidence="14" type="ORF">DFR70_107212</name>
</gene>
<dbReference type="GO" id="GO:0046983">
    <property type="term" value="F:protein dimerization activity"/>
    <property type="evidence" value="ECO:0007669"/>
    <property type="project" value="InterPro"/>
</dbReference>
<evidence type="ECO:0000259" key="12">
    <source>
        <dbReference type="Pfam" id="PF07730"/>
    </source>
</evidence>
<evidence type="ECO:0000256" key="2">
    <source>
        <dbReference type="ARBA" id="ARBA00012438"/>
    </source>
</evidence>
<evidence type="ECO:0000259" key="11">
    <source>
        <dbReference type="Pfam" id="PF02518"/>
    </source>
</evidence>
<feature type="domain" description="DUF7134" evidence="13">
    <location>
        <begin position="5"/>
        <end position="148"/>
    </location>
</feature>
<accession>A0A318K172</accession>
<evidence type="ECO:0000256" key="4">
    <source>
        <dbReference type="ARBA" id="ARBA00022679"/>
    </source>
</evidence>
<evidence type="ECO:0000256" key="1">
    <source>
        <dbReference type="ARBA" id="ARBA00000085"/>
    </source>
</evidence>
<evidence type="ECO:0000256" key="10">
    <source>
        <dbReference type="SAM" id="Phobius"/>
    </source>
</evidence>
<feature type="transmembrane region" description="Helical" evidence="10">
    <location>
        <begin position="34"/>
        <end position="53"/>
    </location>
</feature>
<dbReference type="GO" id="GO:0005524">
    <property type="term" value="F:ATP binding"/>
    <property type="evidence" value="ECO:0007669"/>
    <property type="project" value="UniProtKB-KW"/>
</dbReference>
<feature type="compositionally biased region" description="Low complexity" evidence="9">
    <location>
        <begin position="415"/>
        <end position="426"/>
    </location>
</feature>